<dbReference type="InterPro" id="IPR001251">
    <property type="entry name" value="CRAL-TRIO_dom"/>
</dbReference>
<evidence type="ECO:0000313" key="2">
    <source>
        <dbReference type="EMBL" id="CAE0334669.1"/>
    </source>
</evidence>
<feature type="domain" description="CRAL-TRIO" evidence="1">
    <location>
        <begin position="16"/>
        <end position="167"/>
    </location>
</feature>
<evidence type="ECO:0000259" key="1">
    <source>
        <dbReference type="PROSITE" id="PS50191"/>
    </source>
</evidence>
<dbReference type="AlphaFoldDB" id="A0A7S3N3A3"/>
<dbReference type="PANTHER" id="PTHR46818">
    <property type="entry name" value="DOMAIN-CONTAINING PROTEIN, PUTATIVE-RELATED"/>
    <property type="match status" value="1"/>
</dbReference>
<dbReference type="Pfam" id="PF00650">
    <property type="entry name" value="CRAL_TRIO"/>
    <property type="match status" value="1"/>
</dbReference>
<sequence>MNDGVKKIIEEGVFYLHGRDKWLRPIFLINVDKLQSMKPQPDPEDVKTTLLLIFEYIKRHFCWKGKVENLNMIFNTYNLSFFKVPVKLLAEVLKTFQRIYKCMTKAIYVVNAPRAVHMIYKTVSIFIDDQTAKKIMITSEPNNETMLERINLNQLEKQFGGKIPTRTKDFWPPVCPTEDYGCSLSSKEEAKEETRVHL</sequence>
<dbReference type="Gene3D" id="3.40.525.10">
    <property type="entry name" value="CRAL-TRIO lipid binding domain"/>
    <property type="match status" value="1"/>
</dbReference>
<organism evidence="2">
    <name type="scientific">Strombidium inclinatum</name>
    <dbReference type="NCBI Taxonomy" id="197538"/>
    <lineage>
        <taxon>Eukaryota</taxon>
        <taxon>Sar</taxon>
        <taxon>Alveolata</taxon>
        <taxon>Ciliophora</taxon>
        <taxon>Intramacronucleata</taxon>
        <taxon>Spirotrichea</taxon>
        <taxon>Oligotrichia</taxon>
        <taxon>Strombidiidae</taxon>
        <taxon>Strombidium</taxon>
    </lineage>
</organism>
<dbReference type="SMART" id="SM00516">
    <property type="entry name" value="SEC14"/>
    <property type="match status" value="1"/>
</dbReference>
<gene>
    <name evidence="2" type="ORF">SINC0208_LOCUS15308</name>
</gene>
<dbReference type="SUPFAM" id="SSF52087">
    <property type="entry name" value="CRAL/TRIO domain"/>
    <property type="match status" value="1"/>
</dbReference>
<accession>A0A7S3N3A3</accession>
<dbReference type="InterPro" id="IPR036865">
    <property type="entry name" value="CRAL-TRIO_dom_sf"/>
</dbReference>
<dbReference type="PANTHER" id="PTHR46818:SF1">
    <property type="entry name" value="CHROMOSOME UNDETERMINED SCAFFOLD_125, WHOLE GENOME SHOTGUN SEQUENCE"/>
    <property type="match status" value="1"/>
</dbReference>
<reference evidence="2" key="1">
    <citation type="submission" date="2021-01" db="EMBL/GenBank/DDBJ databases">
        <authorList>
            <person name="Corre E."/>
            <person name="Pelletier E."/>
            <person name="Niang G."/>
            <person name="Scheremetjew M."/>
            <person name="Finn R."/>
            <person name="Kale V."/>
            <person name="Holt S."/>
            <person name="Cochrane G."/>
            <person name="Meng A."/>
            <person name="Brown T."/>
            <person name="Cohen L."/>
        </authorList>
    </citation>
    <scope>NUCLEOTIDE SEQUENCE</scope>
    <source>
        <strain evidence="2">S3</strain>
    </source>
</reference>
<name>A0A7S3N3A3_9SPIT</name>
<dbReference type="EMBL" id="HBIH01037985">
    <property type="protein sequence ID" value="CAE0334669.1"/>
    <property type="molecule type" value="Transcribed_RNA"/>
</dbReference>
<dbReference type="PROSITE" id="PS50191">
    <property type="entry name" value="CRAL_TRIO"/>
    <property type="match status" value="1"/>
</dbReference>
<dbReference type="CDD" id="cd00170">
    <property type="entry name" value="SEC14"/>
    <property type="match status" value="1"/>
</dbReference>
<proteinExistence type="predicted"/>
<protein>
    <recommendedName>
        <fullName evidence="1">CRAL-TRIO domain-containing protein</fullName>
    </recommendedName>
</protein>